<organism evidence="2 3">
    <name type="scientific">Pseudonocardia xinjiangensis</name>
    <dbReference type="NCBI Taxonomy" id="75289"/>
    <lineage>
        <taxon>Bacteria</taxon>
        <taxon>Bacillati</taxon>
        <taxon>Actinomycetota</taxon>
        <taxon>Actinomycetes</taxon>
        <taxon>Pseudonocardiales</taxon>
        <taxon>Pseudonocardiaceae</taxon>
        <taxon>Pseudonocardia</taxon>
    </lineage>
</organism>
<dbReference type="CDD" id="cd02440">
    <property type="entry name" value="AdoMet_MTases"/>
    <property type="match status" value="1"/>
</dbReference>
<dbReference type="Pfam" id="PF13649">
    <property type="entry name" value="Methyltransf_25"/>
    <property type="match status" value="1"/>
</dbReference>
<dbReference type="GO" id="GO:0008168">
    <property type="term" value="F:methyltransferase activity"/>
    <property type="evidence" value="ECO:0007669"/>
    <property type="project" value="UniProtKB-KW"/>
</dbReference>
<proteinExistence type="predicted"/>
<protein>
    <submittedName>
        <fullName evidence="2">Methyltransferase domain-containing protein</fullName>
    </submittedName>
</protein>
<gene>
    <name evidence="2" type="ORF">HF577_32305</name>
</gene>
<dbReference type="GO" id="GO:0032259">
    <property type="term" value="P:methylation"/>
    <property type="evidence" value="ECO:0007669"/>
    <property type="project" value="UniProtKB-KW"/>
</dbReference>
<dbReference type="InterPro" id="IPR029063">
    <property type="entry name" value="SAM-dependent_MTases_sf"/>
</dbReference>
<comment type="caution">
    <text evidence="2">The sequence shown here is derived from an EMBL/GenBank/DDBJ whole genome shotgun (WGS) entry which is preliminary data.</text>
</comment>
<dbReference type="SUPFAM" id="SSF53335">
    <property type="entry name" value="S-adenosyl-L-methionine-dependent methyltransferases"/>
    <property type="match status" value="1"/>
</dbReference>
<dbReference type="EMBL" id="JAAXKY010000169">
    <property type="protein sequence ID" value="NMH81760.1"/>
    <property type="molecule type" value="Genomic_DNA"/>
</dbReference>
<reference evidence="2 3" key="1">
    <citation type="submission" date="2020-04" db="EMBL/GenBank/DDBJ databases">
        <authorList>
            <person name="Klaysubun C."/>
            <person name="Duangmal K."/>
            <person name="Lipun K."/>
        </authorList>
    </citation>
    <scope>NUCLEOTIDE SEQUENCE [LARGE SCALE GENOMIC DNA]</scope>
    <source>
        <strain evidence="2 3">JCM 11839</strain>
    </source>
</reference>
<keyword evidence="2" id="KW-0489">Methyltransferase</keyword>
<evidence type="ECO:0000313" key="3">
    <source>
        <dbReference type="Proteomes" id="UP001296706"/>
    </source>
</evidence>
<name>A0ABX1RQX6_9PSEU</name>
<dbReference type="PANTHER" id="PTHR42912">
    <property type="entry name" value="METHYLTRANSFERASE"/>
    <property type="match status" value="1"/>
</dbReference>
<dbReference type="RefSeq" id="WP_169399789.1">
    <property type="nucleotide sequence ID" value="NZ_BAAAJH010000006.1"/>
</dbReference>
<dbReference type="InterPro" id="IPR041698">
    <property type="entry name" value="Methyltransf_25"/>
</dbReference>
<dbReference type="Proteomes" id="UP001296706">
    <property type="component" value="Unassembled WGS sequence"/>
</dbReference>
<dbReference type="Gene3D" id="3.40.50.150">
    <property type="entry name" value="Vaccinia Virus protein VP39"/>
    <property type="match status" value="1"/>
</dbReference>
<sequence>MDESTDELRRAHDELAELYAEKLADALDRMPIDRAVLGLFCDLVLESGSSRRVGDVGCGSGRLAPFVAGRGLEPHGVDLSPEMVRVARRDYPGFPFEVADVRDLPFSDSSLGGVVSWYSLMYLHPAARPRAFGELARVIEPNGFFATAFKAGDNSLRRGGRTVGVEFDIYWLSAEEITGRLDDAGFRVVFTGGRPADPDEAQPQGYVIAQKI</sequence>
<dbReference type="InterPro" id="IPR050508">
    <property type="entry name" value="Methyltransf_Superfamily"/>
</dbReference>
<keyword evidence="2" id="KW-0808">Transferase</keyword>
<keyword evidence="3" id="KW-1185">Reference proteome</keyword>
<feature type="domain" description="Methyltransferase" evidence="1">
    <location>
        <begin position="55"/>
        <end position="143"/>
    </location>
</feature>
<evidence type="ECO:0000259" key="1">
    <source>
        <dbReference type="Pfam" id="PF13649"/>
    </source>
</evidence>
<evidence type="ECO:0000313" key="2">
    <source>
        <dbReference type="EMBL" id="NMH81760.1"/>
    </source>
</evidence>
<accession>A0ABX1RQX6</accession>